<proteinExistence type="predicted"/>
<gene>
    <name evidence="2" type="ORF">E1181_14605</name>
</gene>
<dbReference type="AlphaFoldDB" id="A0A4R4VNR6"/>
<keyword evidence="1" id="KW-1133">Transmembrane helix</keyword>
<sequence>MGPNTVRVVALVLAVGMASTVGGPYLVQAGVPLLVVIALSLLVLAVPLLAIVRSERSRR</sequence>
<evidence type="ECO:0008006" key="4">
    <source>
        <dbReference type="Google" id="ProtNLM"/>
    </source>
</evidence>
<comment type="caution">
    <text evidence="2">The sequence shown here is derived from an EMBL/GenBank/DDBJ whole genome shotgun (WGS) entry which is preliminary data.</text>
</comment>
<evidence type="ECO:0000313" key="2">
    <source>
        <dbReference type="EMBL" id="TDD05647.1"/>
    </source>
</evidence>
<keyword evidence="1" id="KW-0812">Transmembrane</keyword>
<keyword evidence="1" id="KW-0472">Membrane</keyword>
<organism evidence="2 3">
    <name type="scientific">Saccharopolyspora terrae</name>
    <dbReference type="NCBI Taxonomy" id="2530384"/>
    <lineage>
        <taxon>Bacteria</taxon>
        <taxon>Bacillati</taxon>
        <taxon>Actinomycetota</taxon>
        <taxon>Actinomycetes</taxon>
        <taxon>Pseudonocardiales</taxon>
        <taxon>Pseudonocardiaceae</taxon>
        <taxon>Saccharopolyspora</taxon>
    </lineage>
</organism>
<reference evidence="2 3" key="1">
    <citation type="submission" date="2019-03" db="EMBL/GenBank/DDBJ databases">
        <title>Draft genome sequences of novel Actinobacteria.</title>
        <authorList>
            <person name="Sahin N."/>
            <person name="Ay H."/>
            <person name="Saygin H."/>
        </authorList>
    </citation>
    <scope>NUCLEOTIDE SEQUENCE [LARGE SCALE GENOMIC DNA]</scope>
    <source>
        <strain evidence="2 3">16K309</strain>
    </source>
</reference>
<evidence type="ECO:0000256" key="1">
    <source>
        <dbReference type="SAM" id="Phobius"/>
    </source>
</evidence>
<dbReference type="Proteomes" id="UP000295674">
    <property type="component" value="Unassembled WGS sequence"/>
</dbReference>
<name>A0A4R4VNR6_9PSEU</name>
<accession>A0A4R4VNR6</accession>
<evidence type="ECO:0000313" key="3">
    <source>
        <dbReference type="Proteomes" id="UP000295674"/>
    </source>
</evidence>
<protein>
    <recommendedName>
        <fullName evidence="4">Secreted protein</fullName>
    </recommendedName>
</protein>
<dbReference type="EMBL" id="SMKS01000022">
    <property type="protein sequence ID" value="TDD05647.1"/>
    <property type="molecule type" value="Genomic_DNA"/>
</dbReference>
<dbReference type="OrthoDB" id="3699643at2"/>
<keyword evidence="3" id="KW-1185">Reference proteome</keyword>
<feature type="transmembrane region" description="Helical" evidence="1">
    <location>
        <begin position="30"/>
        <end position="52"/>
    </location>
</feature>